<protein>
    <recommendedName>
        <fullName evidence="10">RecBCD enzyme subunit RecC</fullName>
    </recommendedName>
    <alternativeName>
        <fullName evidence="10">Exonuclease V subunit RecC</fullName>
        <shortName evidence="10">ExoV subunit RecC</shortName>
    </alternativeName>
    <alternativeName>
        <fullName evidence="10">Helicase/nuclease RecBCD subunit RecC</fullName>
    </alternativeName>
</protein>
<name>A0A1Y6HSG6_9XANT</name>
<keyword evidence="5 10" id="KW-0347">Helicase</keyword>
<keyword evidence="1 10" id="KW-0540">Nuclease</keyword>
<evidence type="ECO:0000256" key="10">
    <source>
        <dbReference type="HAMAP-Rule" id="MF_01486"/>
    </source>
</evidence>
<sequence>MHTTSAPDFRLYPSNALDTLAALLAEELRRPVPKQPLLQPEVVLIPQVAMRRWLQSTLAAEHGVAANLEFLTPGEFVARALECNLGPAEDDLDMVTMQWRLYEALQADLGSDAALAPLAGYLADGDALKPWALAGELGSVFEKYQAWRRDWLLRWESGADPDDPQARLWRKVASGRQYRARRIGQYLNRYARPDGPLPQGLPKRLFAFAILNISPDVLRVLATQARVGTLHFYLPTPTQGYWGDLQTLWQRRREDGAVQLFAKQVQENPLLQAWGTAGRDFMALVGDYEVVHPLAEIAAYADPLESGHRALAAGGLGDSLLRRMQSDLFHRRAPGVPALLPAVNLHDPSLQLHACHTRLRELQVLHDQLRALLDDPRFDPPLQPREIAVLSPDIDPYVPYLDAVFGSHGNDDALPYALADASPLASEPLAEVFLTLLGLPIARFGLHEILDLLASAPIAEAAGLDETGLERLRGWLHAAGARWGLDAAHRRQLQAPGDDAYTWRFALDRLLLGHASGADDDIDGVAPWPQLEGSALAALDTLLRLLRVLERHQSMLAEAMTPVQWRERLLGLLEALIPTMPSAPRAQRALDRLRRLIDQFARDAVRAEYASTVPAEVVRAHFAAMLGESDTRAPLLTGGISFGRMVPMRLLPFRVICLLGMNDGHFPRRDPAAGLNRLTAELDTERRRHGDRSTREDDRFLFLQLFASAQEVFYLSYLGADARDGSAREPSVLVSELLASAAQYHAAPDAIDTLVVRHPLQPFAAAAFGALGEDGADPRRFSYRRQWRPAVDSLVGQRQPLAPWVAGAMPTDERALPTSVSIDDLRRLFADPAGQFLRHRLGMRLPDPAGEDSDLEPLLASTRRLDHYGLQQHVFDAALAGDTDRLYERLRARAMLPSGPLGRRQLDERVAQLRPYADAFRQWRGDAPAESRRLQVQIDATDMHGRVPGWYASGVGRVQVGPLSGRNAIRHGLEWLLLRAAGEHAPYVRFFERDDGLGPHPIDVEPLSQLQAQRALSELLQLYRHGLQAPLAFAPYSSWKYHQAACSDALDKAIKAAAGQWQSSAGWSESHSPELRLVNRGRDPFADAQRFADFATTSHRVYALLESASTGIVLDPERLLESWRQWHGAQGDAE</sequence>
<comment type="miscellaneous">
    <text evidence="10">In the RecBCD complex, RecB has a slow 3'-5' helicase, an exonuclease activity and loads RecA onto ssDNA, RecD has a fast 5'-3' helicase activity, while RecC stimulates the ATPase and processivity of the RecB helicase and contributes to recognition of the Chi site.</text>
</comment>
<dbReference type="GO" id="GO:0003677">
    <property type="term" value="F:DNA binding"/>
    <property type="evidence" value="ECO:0007669"/>
    <property type="project" value="UniProtKB-UniRule"/>
</dbReference>
<keyword evidence="6 10" id="KW-0269">Exonuclease</keyword>
<dbReference type="NCBIfam" id="TIGR01450">
    <property type="entry name" value="recC"/>
    <property type="match status" value="1"/>
</dbReference>
<comment type="function">
    <text evidence="10">A helicase/nuclease that prepares dsDNA breaks (DSB) for recombinational DNA repair. Binds to DSBs and unwinds DNA via a highly rapid and processive ATP-dependent bidirectional helicase activity. Unwinds dsDNA until it encounters a Chi (crossover hotspot instigator) sequence from the 3' direction. Cuts ssDNA a few nucleotides 3' to the Chi site. The properties and activities of the enzyme are changed at Chi. The Chi-altered holoenzyme produces a long 3'-ssDNA overhang and facilitates RecA-binding to the ssDNA for homologous DNA recombination and repair. Holoenzyme degrades any linearized DNA that is unable to undergo homologous recombination. In the holoenzyme this subunit recognizes the wild-type Chi sequence, and when added to isolated RecB increases its ATP-dependent helicase processivity.</text>
</comment>
<keyword evidence="3 10" id="KW-0227">DNA damage</keyword>
<keyword evidence="7 10" id="KW-0067">ATP-binding</keyword>
<evidence type="ECO:0000256" key="8">
    <source>
        <dbReference type="ARBA" id="ARBA00023125"/>
    </source>
</evidence>
<dbReference type="GO" id="GO:0009338">
    <property type="term" value="C:exodeoxyribonuclease V complex"/>
    <property type="evidence" value="ECO:0007669"/>
    <property type="project" value="InterPro"/>
</dbReference>
<dbReference type="STRING" id="48664.BER92_19195"/>
<dbReference type="GO" id="GO:0005524">
    <property type="term" value="F:ATP binding"/>
    <property type="evidence" value="ECO:0007669"/>
    <property type="project" value="UniProtKB-UniRule"/>
</dbReference>
<evidence type="ECO:0000256" key="7">
    <source>
        <dbReference type="ARBA" id="ARBA00022840"/>
    </source>
</evidence>
<dbReference type="SUPFAM" id="SSF52980">
    <property type="entry name" value="Restriction endonuclease-like"/>
    <property type="match status" value="1"/>
</dbReference>
<reference evidence="12 13" key="1">
    <citation type="submission" date="2017-05" db="EMBL/GenBank/DDBJ databases">
        <authorList>
            <person name="Song R."/>
            <person name="Chenine A.L."/>
            <person name="Ruprecht R.M."/>
        </authorList>
    </citation>
    <scope>NUCLEOTIDE SEQUENCE [LARGE SCALE GENOMIC DNA]</scope>
    <source>
        <strain evidence="12">PD5205</strain>
    </source>
</reference>
<keyword evidence="4 10" id="KW-0378">Hydrolase</keyword>
<dbReference type="EMBL" id="LT853885">
    <property type="protein sequence ID" value="SMR05220.1"/>
    <property type="molecule type" value="Genomic_DNA"/>
</dbReference>
<evidence type="ECO:0000256" key="3">
    <source>
        <dbReference type="ARBA" id="ARBA00022763"/>
    </source>
</evidence>
<dbReference type="eggNOG" id="COG1330">
    <property type="taxonomic scope" value="Bacteria"/>
</dbReference>
<accession>A0A1Y6HSG6</accession>
<evidence type="ECO:0000256" key="9">
    <source>
        <dbReference type="ARBA" id="ARBA00023204"/>
    </source>
</evidence>
<dbReference type="Pfam" id="PF17946">
    <property type="entry name" value="RecC_C"/>
    <property type="match status" value="1"/>
</dbReference>
<dbReference type="RefSeq" id="WP_002803905.1">
    <property type="nucleotide sequence ID" value="NZ_CP016830.1"/>
</dbReference>
<dbReference type="InterPro" id="IPR041500">
    <property type="entry name" value="RecC_C"/>
</dbReference>
<comment type="similarity">
    <text evidence="10">Belongs to the RecC family.</text>
</comment>
<dbReference type="GO" id="GO:0008854">
    <property type="term" value="F:exodeoxyribonuclease V activity"/>
    <property type="evidence" value="ECO:0007669"/>
    <property type="project" value="InterPro"/>
</dbReference>
<dbReference type="GO" id="GO:0000724">
    <property type="term" value="P:double-strand break repair via homologous recombination"/>
    <property type="evidence" value="ECO:0007669"/>
    <property type="project" value="UniProtKB-UniRule"/>
</dbReference>
<dbReference type="Gene3D" id="1.10.10.990">
    <property type="match status" value="1"/>
</dbReference>
<dbReference type="PANTHER" id="PTHR30591">
    <property type="entry name" value="RECBCD ENZYME SUBUNIT RECC"/>
    <property type="match status" value="1"/>
</dbReference>
<dbReference type="OrthoDB" id="9762834at2"/>
<dbReference type="Proteomes" id="UP000195953">
    <property type="component" value="Chromosome 1"/>
</dbReference>
<evidence type="ECO:0000313" key="13">
    <source>
        <dbReference type="Proteomes" id="UP000195953"/>
    </source>
</evidence>
<dbReference type="Gene3D" id="1.10.10.160">
    <property type="match status" value="1"/>
</dbReference>
<keyword evidence="8 10" id="KW-0238">DNA-binding</keyword>
<dbReference type="SUPFAM" id="SSF52540">
    <property type="entry name" value="P-loop containing nucleoside triphosphate hydrolases"/>
    <property type="match status" value="2"/>
</dbReference>
<feature type="domain" description="RecC C-terminal" evidence="11">
    <location>
        <begin position="817"/>
        <end position="1045"/>
    </location>
</feature>
<dbReference type="PIRSF" id="PIRSF000980">
    <property type="entry name" value="RecC"/>
    <property type="match status" value="1"/>
</dbReference>
<keyword evidence="2 10" id="KW-0547">Nucleotide-binding</keyword>
<dbReference type="PANTHER" id="PTHR30591:SF1">
    <property type="entry name" value="RECBCD ENZYME SUBUNIT RECC"/>
    <property type="match status" value="1"/>
</dbReference>
<proteinExistence type="inferred from homology"/>
<comment type="subunit">
    <text evidence="10">Heterotrimer of RecB, RecC and RecD. All subunits contribute to DNA-binding.</text>
</comment>
<evidence type="ECO:0000313" key="12">
    <source>
        <dbReference type="EMBL" id="SMR05220.1"/>
    </source>
</evidence>
<evidence type="ECO:0000259" key="11">
    <source>
        <dbReference type="Pfam" id="PF17946"/>
    </source>
</evidence>
<dbReference type="InterPro" id="IPR011335">
    <property type="entry name" value="Restrct_endonuc-II-like"/>
</dbReference>
<dbReference type="AlphaFoldDB" id="A0A1Y6HSG6"/>
<dbReference type="InterPro" id="IPR027417">
    <property type="entry name" value="P-loop_NTPase"/>
</dbReference>
<dbReference type="Pfam" id="PF04257">
    <property type="entry name" value="Exonuc_V_gamma"/>
    <property type="match status" value="1"/>
</dbReference>
<dbReference type="Gene3D" id="3.40.50.10930">
    <property type="match status" value="1"/>
</dbReference>
<dbReference type="InterPro" id="IPR013986">
    <property type="entry name" value="DExx_box_DNA_helicase_dom_sf"/>
</dbReference>
<evidence type="ECO:0000256" key="2">
    <source>
        <dbReference type="ARBA" id="ARBA00022741"/>
    </source>
</evidence>
<evidence type="ECO:0000256" key="5">
    <source>
        <dbReference type="ARBA" id="ARBA00022806"/>
    </source>
</evidence>
<dbReference type="HAMAP" id="MF_01486">
    <property type="entry name" value="RecC"/>
    <property type="match status" value="1"/>
</dbReference>
<evidence type="ECO:0000256" key="6">
    <source>
        <dbReference type="ARBA" id="ARBA00022839"/>
    </source>
</evidence>
<dbReference type="KEGG" id="xfr:BER92_19195"/>
<evidence type="ECO:0000256" key="1">
    <source>
        <dbReference type="ARBA" id="ARBA00022722"/>
    </source>
</evidence>
<dbReference type="GO" id="GO:0003678">
    <property type="term" value="F:DNA helicase activity"/>
    <property type="evidence" value="ECO:0007669"/>
    <property type="project" value="UniProtKB-UniRule"/>
</dbReference>
<gene>
    <name evidence="10 12" type="primary">recC</name>
    <name evidence="12" type="ORF">PD5205_03948</name>
</gene>
<evidence type="ECO:0000256" key="4">
    <source>
        <dbReference type="ARBA" id="ARBA00022801"/>
    </source>
</evidence>
<dbReference type="Gene3D" id="3.40.50.300">
    <property type="entry name" value="P-loop containing nucleotide triphosphate hydrolases"/>
    <property type="match status" value="2"/>
</dbReference>
<keyword evidence="9 10" id="KW-0234">DNA repair</keyword>
<dbReference type="InterPro" id="IPR006697">
    <property type="entry name" value="RecC"/>
</dbReference>
<organism evidence="12 13">
    <name type="scientific">Xanthomonas fragariae</name>
    <dbReference type="NCBI Taxonomy" id="48664"/>
    <lineage>
        <taxon>Bacteria</taxon>
        <taxon>Pseudomonadati</taxon>
        <taxon>Pseudomonadota</taxon>
        <taxon>Gammaproteobacteria</taxon>
        <taxon>Lysobacterales</taxon>
        <taxon>Lysobacteraceae</taxon>
        <taxon>Xanthomonas</taxon>
    </lineage>
</organism>